<gene>
    <name evidence="1" type="ORF">METZ01_LOCUS359447</name>
</gene>
<name>A0A382S9N8_9ZZZZ</name>
<dbReference type="EMBL" id="UINC01127460">
    <property type="protein sequence ID" value="SVD06593.1"/>
    <property type="molecule type" value="Genomic_DNA"/>
</dbReference>
<proteinExistence type="predicted"/>
<reference evidence="1" key="1">
    <citation type="submission" date="2018-05" db="EMBL/GenBank/DDBJ databases">
        <authorList>
            <person name="Lanie J.A."/>
            <person name="Ng W.-L."/>
            <person name="Kazmierczak K.M."/>
            <person name="Andrzejewski T.M."/>
            <person name="Davidsen T.M."/>
            <person name="Wayne K.J."/>
            <person name="Tettelin H."/>
            <person name="Glass J.I."/>
            <person name="Rusch D."/>
            <person name="Podicherti R."/>
            <person name="Tsui H.-C.T."/>
            <person name="Winkler M.E."/>
        </authorList>
    </citation>
    <scope>NUCLEOTIDE SEQUENCE</scope>
</reference>
<feature type="non-terminal residue" evidence="1">
    <location>
        <position position="1"/>
    </location>
</feature>
<protein>
    <submittedName>
        <fullName evidence="1">Uncharacterized protein</fullName>
    </submittedName>
</protein>
<organism evidence="1">
    <name type="scientific">marine metagenome</name>
    <dbReference type="NCBI Taxonomy" id="408172"/>
    <lineage>
        <taxon>unclassified sequences</taxon>
        <taxon>metagenomes</taxon>
        <taxon>ecological metagenomes</taxon>
    </lineage>
</organism>
<dbReference type="AlphaFoldDB" id="A0A382S9N8"/>
<sequence length="23" mass="2728">VLTKQQIECYREEGYVVVEDVLD</sequence>
<accession>A0A382S9N8</accession>
<feature type="non-terminal residue" evidence="1">
    <location>
        <position position="23"/>
    </location>
</feature>
<evidence type="ECO:0000313" key="1">
    <source>
        <dbReference type="EMBL" id="SVD06593.1"/>
    </source>
</evidence>
<dbReference type="SUPFAM" id="SSF51197">
    <property type="entry name" value="Clavaminate synthase-like"/>
    <property type="match status" value="1"/>
</dbReference>